<evidence type="ECO:0000313" key="9">
    <source>
        <dbReference type="EMBL" id="PWC21077.1"/>
    </source>
</evidence>
<dbReference type="InterPro" id="IPR011067">
    <property type="entry name" value="Plasmid_toxin/cell-grow_inhib"/>
</dbReference>
<dbReference type="Gene3D" id="2.30.30.110">
    <property type="match status" value="1"/>
</dbReference>
<evidence type="ECO:0000256" key="7">
    <source>
        <dbReference type="ARBA" id="ARBA00029628"/>
    </source>
</evidence>
<evidence type="ECO:0000313" key="10">
    <source>
        <dbReference type="EMBL" id="QCR03710.1"/>
    </source>
</evidence>
<evidence type="ECO:0000256" key="4">
    <source>
        <dbReference type="ARBA" id="ARBA00022649"/>
    </source>
</evidence>
<dbReference type="RefSeq" id="WP_009111820.1">
    <property type="nucleotide sequence ID" value="NZ_CP034036.1"/>
</dbReference>
<evidence type="ECO:0000256" key="3">
    <source>
        <dbReference type="ARBA" id="ARBA00022491"/>
    </source>
</evidence>
<evidence type="ECO:0000256" key="8">
    <source>
        <dbReference type="ARBA" id="ARBA00033135"/>
    </source>
</evidence>
<evidence type="ECO:0000313" key="12">
    <source>
        <dbReference type="Proteomes" id="UP000303847"/>
    </source>
</evidence>
<dbReference type="SUPFAM" id="SSF50118">
    <property type="entry name" value="Cell growth inhibitor/plasmid maintenance toxic component"/>
    <property type="match status" value="1"/>
</dbReference>
<accession>A0A2U1UHJ0</accession>
<dbReference type="Pfam" id="PF01845">
    <property type="entry name" value="CcdB"/>
    <property type="match status" value="1"/>
</dbReference>
<evidence type="ECO:0000313" key="11">
    <source>
        <dbReference type="Proteomes" id="UP000295985"/>
    </source>
</evidence>
<sequence>MSQFDIYRNPSAKSNQLWPYYLVIQHNYFDDLSTRLIVPLVSKHNLTLNQKRITPIVNVNGGDYYLFTPAMTFLEARKIHKIDFVCSAISSQGEILSAFDAIFTNT</sequence>
<proteinExistence type="inferred from homology"/>
<gene>
    <name evidence="9" type="ORF">DDT54_19360</name>
    <name evidence="10" type="ORF">EH206_05605</name>
</gene>
<dbReference type="OrthoDB" id="9813510at2"/>
<keyword evidence="5" id="KW-0805">Transcription regulation</keyword>
<dbReference type="Proteomes" id="UP000295985">
    <property type="component" value="Unassembled WGS sequence"/>
</dbReference>
<evidence type="ECO:0000256" key="6">
    <source>
        <dbReference type="ARBA" id="ARBA00023163"/>
    </source>
</evidence>
<dbReference type="AlphaFoldDB" id="A0A2U1UHJ0"/>
<keyword evidence="4" id="KW-1277">Toxin-antitoxin system</keyword>
<dbReference type="GO" id="GO:0008657">
    <property type="term" value="F:DNA topoisomerase type II (double strand cut, ATP-hydrolyzing) inhibitor activity"/>
    <property type="evidence" value="ECO:0007669"/>
    <property type="project" value="InterPro"/>
</dbReference>
<reference evidence="9 11" key="1">
    <citation type="submission" date="2018-04" db="EMBL/GenBank/DDBJ databases">
        <title>Brenneria corticis sp.nov.</title>
        <authorList>
            <person name="Li Y."/>
        </authorList>
    </citation>
    <scope>NUCLEOTIDE SEQUENCE [LARGE SCALE GENOMIC DNA]</scope>
    <source>
        <strain evidence="9 11">LMG 2694</strain>
    </source>
</reference>
<comment type="similarity">
    <text evidence="1">Belongs to the CcdB toxin family.</text>
</comment>
<dbReference type="Proteomes" id="UP000303847">
    <property type="component" value="Chromosome"/>
</dbReference>
<keyword evidence="3" id="KW-0678">Repressor</keyword>
<reference evidence="10 12" key="2">
    <citation type="submission" date="2018-11" db="EMBL/GenBank/DDBJ databases">
        <title>Genome sequences of Brenneria nigrifluens and Brenneria rubrifaciens.</title>
        <authorList>
            <person name="Poret-Peterson A.T."/>
            <person name="McClean A.E."/>
            <person name="Kluepfel D.A."/>
        </authorList>
    </citation>
    <scope>NUCLEOTIDE SEQUENCE [LARGE SCALE GENOMIC DNA]</scope>
    <source>
        <strain evidence="10 12">ATCC 13028</strain>
    </source>
</reference>
<evidence type="ECO:0000256" key="1">
    <source>
        <dbReference type="ARBA" id="ARBA00005230"/>
    </source>
</evidence>
<dbReference type="EMBL" id="CP034036">
    <property type="protein sequence ID" value="QCR03710.1"/>
    <property type="molecule type" value="Genomic_DNA"/>
</dbReference>
<keyword evidence="12" id="KW-1185">Reference proteome</keyword>
<evidence type="ECO:0000256" key="5">
    <source>
        <dbReference type="ARBA" id="ARBA00023015"/>
    </source>
</evidence>
<dbReference type="InterPro" id="IPR002712">
    <property type="entry name" value="CcdB"/>
</dbReference>
<name>A0A2U1UHJ0_9GAMM</name>
<organism evidence="9 11">
    <name type="scientific">Brenneria nigrifluens DSM 30175 = ATCC 13028</name>
    <dbReference type="NCBI Taxonomy" id="1121120"/>
    <lineage>
        <taxon>Bacteria</taxon>
        <taxon>Pseudomonadati</taxon>
        <taxon>Pseudomonadota</taxon>
        <taxon>Gammaproteobacteria</taxon>
        <taxon>Enterobacterales</taxon>
        <taxon>Pectobacteriaceae</taxon>
        <taxon>Brenneria</taxon>
    </lineage>
</organism>
<dbReference type="EMBL" id="QDKK01000040">
    <property type="protein sequence ID" value="PWC21077.1"/>
    <property type="molecule type" value="Genomic_DNA"/>
</dbReference>
<evidence type="ECO:0000256" key="2">
    <source>
        <dbReference type="ARBA" id="ARBA00015075"/>
    </source>
</evidence>
<protein>
    <recommendedName>
        <fullName evidence="2">Toxin CcdB</fullName>
    </recommendedName>
    <alternativeName>
        <fullName evidence="8">Cytotoxic protein CcdB</fullName>
    </alternativeName>
    <alternativeName>
        <fullName evidence="7">Protein LetD</fullName>
    </alternativeName>
</protein>
<keyword evidence="6" id="KW-0804">Transcription</keyword>
<dbReference type="GO" id="GO:0006276">
    <property type="term" value="P:plasmid maintenance"/>
    <property type="evidence" value="ECO:0007669"/>
    <property type="project" value="InterPro"/>
</dbReference>